<feature type="transmembrane region" description="Helical" evidence="1">
    <location>
        <begin position="58"/>
        <end position="80"/>
    </location>
</feature>
<evidence type="ECO:0000313" key="3">
    <source>
        <dbReference type="Proteomes" id="UP000077275"/>
    </source>
</evidence>
<keyword evidence="1" id="KW-0472">Membrane</keyword>
<accession>A0A166E5Y2</accession>
<protein>
    <submittedName>
        <fullName evidence="2">Uncharacterized protein</fullName>
    </submittedName>
</protein>
<comment type="caution">
    <text evidence="2">The sequence shown here is derived from an EMBL/GenBank/DDBJ whole genome shotgun (WGS) entry which is preliminary data.</text>
</comment>
<gene>
    <name evidence="2" type="ORF">MBCUT_09280</name>
</gene>
<name>A0A166E5Y2_9EURY</name>
<dbReference type="Proteomes" id="UP000077275">
    <property type="component" value="Unassembled WGS sequence"/>
</dbReference>
<proteinExistence type="predicted"/>
<dbReference type="RefSeq" id="WP_067259467.1">
    <property type="nucleotide sequence ID" value="NZ_LWMW01000095.1"/>
</dbReference>
<evidence type="ECO:0000313" key="2">
    <source>
        <dbReference type="EMBL" id="KZX16315.1"/>
    </source>
</evidence>
<dbReference type="AlphaFoldDB" id="A0A166E5Y2"/>
<dbReference type="EMBL" id="LWMW01000095">
    <property type="protein sequence ID" value="KZX16315.1"/>
    <property type="molecule type" value="Genomic_DNA"/>
</dbReference>
<keyword evidence="1" id="KW-0812">Transmembrane</keyword>
<keyword evidence="1" id="KW-1133">Transmembrane helix</keyword>
<reference evidence="2 3" key="1">
    <citation type="submission" date="2016-04" db="EMBL/GenBank/DDBJ databases">
        <title>Genome sequence of Methanobrevibacter cuticularis DSM 11139.</title>
        <authorList>
            <person name="Poehlein A."/>
            <person name="Seedorf H."/>
            <person name="Daniel R."/>
        </authorList>
    </citation>
    <scope>NUCLEOTIDE SEQUENCE [LARGE SCALE GENOMIC DNA]</scope>
    <source>
        <strain evidence="2 3">DSM 11139</strain>
    </source>
</reference>
<dbReference type="PATRIC" id="fig|47311.3.peg.1022"/>
<evidence type="ECO:0000256" key="1">
    <source>
        <dbReference type="SAM" id="Phobius"/>
    </source>
</evidence>
<sequence>MAGKEVIFNIASKILTAITDANGIAIVQYTANKADFTDGKLAFNTSFEGDESYLLRNAIGLISFIPNQLFPHLIIILLIIQ</sequence>
<keyword evidence="3" id="KW-1185">Reference proteome</keyword>
<organism evidence="2 3">
    <name type="scientific">Methanobrevibacter cuticularis</name>
    <dbReference type="NCBI Taxonomy" id="47311"/>
    <lineage>
        <taxon>Archaea</taxon>
        <taxon>Methanobacteriati</taxon>
        <taxon>Methanobacteriota</taxon>
        <taxon>Methanomada group</taxon>
        <taxon>Methanobacteria</taxon>
        <taxon>Methanobacteriales</taxon>
        <taxon>Methanobacteriaceae</taxon>
        <taxon>Methanobrevibacter</taxon>
    </lineage>
</organism>